<dbReference type="Proteomes" id="UP000675653">
    <property type="component" value="Unassembled WGS sequence"/>
</dbReference>
<accession>A0ABS5GRI4</accession>
<gene>
    <name evidence="1" type="ORF">KAT72_12110</name>
</gene>
<dbReference type="EMBL" id="JAGRZL010000032">
    <property type="protein sequence ID" value="MBR7629750.1"/>
    <property type="molecule type" value="Genomic_DNA"/>
</dbReference>
<keyword evidence="2" id="KW-1185">Reference proteome</keyword>
<dbReference type="RefSeq" id="WP_212513734.1">
    <property type="nucleotide sequence ID" value="NZ_CAWQDX010000055.1"/>
</dbReference>
<evidence type="ECO:0000313" key="2">
    <source>
        <dbReference type="Proteomes" id="UP000675653"/>
    </source>
</evidence>
<organism evidence="1 2">
    <name type="scientific">Aeromonas popoffii</name>
    <dbReference type="NCBI Taxonomy" id="70856"/>
    <lineage>
        <taxon>Bacteria</taxon>
        <taxon>Pseudomonadati</taxon>
        <taxon>Pseudomonadota</taxon>
        <taxon>Gammaproteobacteria</taxon>
        <taxon>Aeromonadales</taxon>
        <taxon>Aeromonadaceae</taxon>
        <taxon>Aeromonas</taxon>
    </lineage>
</organism>
<name>A0ABS5GRI4_9GAMM</name>
<sequence>MDFFNIFLVRLCVEGLDMNVDHNNLRSIVFKNYYIPAVQSIEKNGRYWLSETRPASNMLSTLLEEAGINVILSSYPPRWEFLICLVGEHDRDLFLKIASQRHELSEQGIDEAGLPI</sequence>
<proteinExistence type="predicted"/>
<comment type="caution">
    <text evidence="1">The sequence shown here is derived from an EMBL/GenBank/DDBJ whole genome shotgun (WGS) entry which is preliminary data.</text>
</comment>
<evidence type="ECO:0008006" key="3">
    <source>
        <dbReference type="Google" id="ProtNLM"/>
    </source>
</evidence>
<protein>
    <recommendedName>
        <fullName evidence="3">DUF2622 domain-containing protein</fullName>
    </recommendedName>
</protein>
<evidence type="ECO:0000313" key="1">
    <source>
        <dbReference type="EMBL" id="MBR7629750.1"/>
    </source>
</evidence>
<reference evidence="1 2" key="1">
    <citation type="submission" date="2021-04" db="EMBL/GenBank/DDBJ databases">
        <title>Draft Genome of Aeromonas popoffii ID682, isolated from a natural water source in Idaho.</title>
        <authorList>
            <person name="Testerman T."/>
            <person name="Graf J."/>
        </authorList>
    </citation>
    <scope>NUCLEOTIDE SEQUENCE [LARGE SCALE GENOMIC DNA]</scope>
    <source>
        <strain evidence="1 2">ID682</strain>
    </source>
</reference>